<evidence type="ECO:0000256" key="6">
    <source>
        <dbReference type="SAM" id="Phobius"/>
    </source>
</evidence>
<dbReference type="InterPro" id="IPR019264">
    <property type="entry name" value="DUF2179"/>
</dbReference>
<dbReference type="Pfam" id="PF02588">
    <property type="entry name" value="YitT_membrane"/>
    <property type="match status" value="1"/>
</dbReference>
<gene>
    <name evidence="8" type="ORF">GQF01_24095</name>
</gene>
<dbReference type="EMBL" id="WTUZ01000022">
    <property type="protein sequence ID" value="MZQ85202.1"/>
    <property type="molecule type" value="Genomic_DNA"/>
</dbReference>
<evidence type="ECO:0000313" key="8">
    <source>
        <dbReference type="EMBL" id="MZQ85202.1"/>
    </source>
</evidence>
<dbReference type="PIRSF" id="PIRSF006483">
    <property type="entry name" value="Membrane_protein_YitT"/>
    <property type="match status" value="1"/>
</dbReference>
<keyword evidence="5 6" id="KW-0472">Membrane</keyword>
<dbReference type="CDD" id="cd16380">
    <property type="entry name" value="YitT_C"/>
    <property type="match status" value="1"/>
</dbReference>
<evidence type="ECO:0000259" key="7">
    <source>
        <dbReference type="Pfam" id="PF10035"/>
    </source>
</evidence>
<protein>
    <submittedName>
        <fullName evidence="8">DUF2179 domain-containing protein</fullName>
    </submittedName>
</protein>
<dbReference type="RefSeq" id="WP_161409298.1">
    <property type="nucleotide sequence ID" value="NZ_WTUZ01000022.1"/>
</dbReference>
<evidence type="ECO:0000256" key="5">
    <source>
        <dbReference type="ARBA" id="ARBA00023136"/>
    </source>
</evidence>
<dbReference type="InterPro" id="IPR015867">
    <property type="entry name" value="N-reg_PII/ATP_PRibTrfase_C"/>
</dbReference>
<reference evidence="8 9" key="1">
    <citation type="submission" date="2019-12" db="EMBL/GenBank/DDBJ databases">
        <title>Paenibacillus sp. nov. sp. isolated from soil.</title>
        <authorList>
            <person name="Kim J."/>
            <person name="Jeong S.E."/>
            <person name="Jung H.S."/>
            <person name="Jeon C.O."/>
        </authorList>
    </citation>
    <scope>NUCLEOTIDE SEQUENCE [LARGE SCALE GENOMIC DNA]</scope>
    <source>
        <strain evidence="8 9">5J-6</strain>
    </source>
</reference>
<feature type="transmembrane region" description="Helical" evidence="6">
    <location>
        <begin position="7"/>
        <end position="26"/>
    </location>
</feature>
<dbReference type="PANTHER" id="PTHR33545">
    <property type="entry name" value="UPF0750 MEMBRANE PROTEIN YITT-RELATED"/>
    <property type="match status" value="1"/>
</dbReference>
<evidence type="ECO:0000256" key="2">
    <source>
        <dbReference type="ARBA" id="ARBA00022475"/>
    </source>
</evidence>
<keyword evidence="2" id="KW-1003">Cell membrane</keyword>
<keyword evidence="4 6" id="KW-1133">Transmembrane helix</keyword>
<evidence type="ECO:0000256" key="1">
    <source>
        <dbReference type="ARBA" id="ARBA00004651"/>
    </source>
</evidence>
<comment type="subcellular location">
    <subcellularLocation>
        <location evidence="1">Cell membrane</location>
        <topology evidence="1">Multi-pass membrane protein</topology>
    </subcellularLocation>
</comment>
<name>A0A6L8V6H5_9BACL</name>
<feature type="transmembrane region" description="Helical" evidence="6">
    <location>
        <begin position="141"/>
        <end position="161"/>
    </location>
</feature>
<sequence length="274" mass="30130">MKKALDAVIILVGALLVAVGFNMFLIPHQLLSGGVSGFAMIIGYFTNWNIGLLYLIFNLPLMIWGMIVIGRRFIMISVASVILTSWLMQILPTSYVAQEPILGAVFGGVLIGIGSGITLRIGGSTGGFDIVGLILTRKFDFPLGTIISGMNGIVIVALGYYKNNWDLALFSMLAIYICGKVVDTVHIRHIKVTAFIVTKQKDELTHELLQLPRGVTLVKTEGAYTKQQHDMLMTVTTRYELAELKRIIKKIDPKAFVNIVETVGVVGEFRKLKS</sequence>
<feature type="domain" description="DUF2179" evidence="7">
    <location>
        <begin position="213"/>
        <end position="267"/>
    </location>
</feature>
<feature type="transmembrane region" description="Helical" evidence="6">
    <location>
        <begin position="38"/>
        <end position="61"/>
    </location>
</feature>
<accession>A0A6L8V6H5</accession>
<dbReference type="Gene3D" id="3.30.70.120">
    <property type="match status" value="1"/>
</dbReference>
<dbReference type="AlphaFoldDB" id="A0A6L8V6H5"/>
<dbReference type="Pfam" id="PF10035">
    <property type="entry name" value="DUF2179"/>
    <property type="match status" value="1"/>
</dbReference>
<dbReference type="PANTHER" id="PTHR33545:SF5">
    <property type="entry name" value="UPF0750 MEMBRANE PROTEIN YITT"/>
    <property type="match status" value="1"/>
</dbReference>
<feature type="transmembrane region" description="Helical" evidence="6">
    <location>
        <begin position="101"/>
        <end position="121"/>
    </location>
</feature>
<keyword evidence="9" id="KW-1185">Reference proteome</keyword>
<comment type="caution">
    <text evidence="8">The sequence shown here is derived from an EMBL/GenBank/DDBJ whole genome shotgun (WGS) entry which is preliminary data.</text>
</comment>
<dbReference type="Proteomes" id="UP000481087">
    <property type="component" value="Unassembled WGS sequence"/>
</dbReference>
<dbReference type="InterPro" id="IPR003740">
    <property type="entry name" value="YitT"/>
</dbReference>
<dbReference type="InterPro" id="IPR051461">
    <property type="entry name" value="UPF0750_membrane"/>
</dbReference>
<evidence type="ECO:0000256" key="3">
    <source>
        <dbReference type="ARBA" id="ARBA00022692"/>
    </source>
</evidence>
<proteinExistence type="predicted"/>
<evidence type="ECO:0000313" key="9">
    <source>
        <dbReference type="Proteomes" id="UP000481087"/>
    </source>
</evidence>
<feature type="transmembrane region" description="Helical" evidence="6">
    <location>
        <begin position="167"/>
        <end position="185"/>
    </location>
</feature>
<organism evidence="8 9">
    <name type="scientific">Paenibacillus silvestris</name>
    <dbReference type="NCBI Taxonomy" id="2606219"/>
    <lineage>
        <taxon>Bacteria</taxon>
        <taxon>Bacillati</taxon>
        <taxon>Bacillota</taxon>
        <taxon>Bacilli</taxon>
        <taxon>Bacillales</taxon>
        <taxon>Paenibacillaceae</taxon>
        <taxon>Paenibacillus</taxon>
    </lineage>
</organism>
<dbReference type="GO" id="GO:0005886">
    <property type="term" value="C:plasma membrane"/>
    <property type="evidence" value="ECO:0007669"/>
    <property type="project" value="UniProtKB-SubCell"/>
</dbReference>
<keyword evidence="3 6" id="KW-0812">Transmembrane</keyword>
<feature type="transmembrane region" description="Helical" evidence="6">
    <location>
        <begin position="73"/>
        <end position="95"/>
    </location>
</feature>
<evidence type="ECO:0000256" key="4">
    <source>
        <dbReference type="ARBA" id="ARBA00022989"/>
    </source>
</evidence>